<feature type="compositionally biased region" description="Polar residues" evidence="1">
    <location>
        <begin position="26"/>
        <end position="37"/>
    </location>
</feature>
<dbReference type="InterPro" id="IPR020839">
    <property type="entry name" value="SCD"/>
</dbReference>
<dbReference type="InParanoid" id="G8JTR2"/>
<dbReference type="PANTHER" id="PTHR11199">
    <property type="entry name" value="STROMAL ANTIGEN"/>
    <property type="match status" value="1"/>
</dbReference>
<feature type="compositionally biased region" description="Basic residues" evidence="1">
    <location>
        <begin position="1"/>
        <end position="14"/>
    </location>
</feature>
<dbReference type="InterPro" id="IPR048610">
    <property type="entry name" value="SCC3_C"/>
</dbReference>
<dbReference type="RefSeq" id="XP_003646232.1">
    <property type="nucleotide sequence ID" value="XM_003646184.1"/>
</dbReference>
<feature type="compositionally biased region" description="Basic and acidic residues" evidence="1">
    <location>
        <begin position="83"/>
        <end position="92"/>
    </location>
</feature>
<dbReference type="GO" id="GO:0007064">
    <property type="term" value="P:mitotic sister chromatid cohesion"/>
    <property type="evidence" value="ECO:0007669"/>
    <property type="project" value="EnsemblFungi"/>
</dbReference>
<organism evidence="3 4">
    <name type="scientific">Eremothecium cymbalariae (strain CBS 270.75 / DBVPG 7215 / KCTC 17166 / NRRL Y-17582)</name>
    <name type="common">Yeast</name>
    <dbReference type="NCBI Taxonomy" id="931890"/>
    <lineage>
        <taxon>Eukaryota</taxon>
        <taxon>Fungi</taxon>
        <taxon>Dikarya</taxon>
        <taxon>Ascomycota</taxon>
        <taxon>Saccharomycotina</taxon>
        <taxon>Saccharomycetes</taxon>
        <taxon>Saccharomycetales</taxon>
        <taxon>Saccharomycetaceae</taxon>
        <taxon>Eremothecium</taxon>
    </lineage>
</organism>
<dbReference type="GO" id="GO:0003682">
    <property type="term" value="F:chromatin binding"/>
    <property type="evidence" value="ECO:0007669"/>
    <property type="project" value="EnsemblFungi"/>
</dbReference>
<dbReference type="InterPro" id="IPR011989">
    <property type="entry name" value="ARM-like"/>
</dbReference>
<reference evidence="4" key="1">
    <citation type="journal article" date="2012" name="G3 (Bethesda)">
        <title>Pichia sorbitophila, an interspecies yeast hybrid reveals early steps of genome resolution following polyploidization.</title>
        <authorList>
            <person name="Leh Louis V."/>
            <person name="Despons L."/>
            <person name="Friedrich A."/>
            <person name="Martin T."/>
            <person name="Durrens P."/>
            <person name="Casaregola S."/>
            <person name="Neuveglise C."/>
            <person name="Fairhead C."/>
            <person name="Marck C."/>
            <person name="Cruz J.A."/>
            <person name="Straub M.L."/>
            <person name="Kugler V."/>
            <person name="Sacerdot C."/>
            <person name="Uzunov Z."/>
            <person name="Thierry A."/>
            <person name="Weiss S."/>
            <person name="Bleykasten C."/>
            <person name="De Montigny J."/>
            <person name="Jacques N."/>
            <person name="Jung P."/>
            <person name="Lemaire M."/>
            <person name="Mallet S."/>
            <person name="Morel G."/>
            <person name="Richard G.F."/>
            <person name="Sarkar A."/>
            <person name="Savel G."/>
            <person name="Schacherer J."/>
            <person name="Seret M.L."/>
            <person name="Talla E."/>
            <person name="Samson G."/>
            <person name="Jubin C."/>
            <person name="Poulain J."/>
            <person name="Vacherie B."/>
            <person name="Barbe V."/>
            <person name="Pelletier E."/>
            <person name="Sherman D.J."/>
            <person name="Westhof E."/>
            <person name="Weissenbach J."/>
            <person name="Baret P.V."/>
            <person name="Wincker P."/>
            <person name="Gaillardin C."/>
            <person name="Dujon B."/>
            <person name="Souciet J.L."/>
        </authorList>
    </citation>
    <scope>NUCLEOTIDE SEQUENCE [LARGE SCALE GENOMIC DNA]</scope>
    <source>
        <strain evidence="4">CBS 270.75 / DBVPG 7215 / KCTC 17166 / NRRL Y-17582</strain>
    </source>
</reference>
<dbReference type="GO" id="GO:0000785">
    <property type="term" value="C:chromatin"/>
    <property type="evidence" value="ECO:0007669"/>
    <property type="project" value="TreeGrafter"/>
</dbReference>
<dbReference type="Pfam" id="PF21767">
    <property type="entry name" value="SCC3_C"/>
    <property type="match status" value="1"/>
</dbReference>
<feature type="domain" description="SCD" evidence="2">
    <location>
        <begin position="369"/>
        <end position="459"/>
    </location>
</feature>
<dbReference type="GO" id="GO:0005634">
    <property type="term" value="C:nucleus"/>
    <property type="evidence" value="ECO:0007669"/>
    <property type="project" value="EnsemblFungi"/>
</dbReference>
<dbReference type="AlphaFoldDB" id="G8JTR2"/>
<dbReference type="HOGENOM" id="CLU_008263_0_0_1"/>
<proteinExistence type="predicted"/>
<feature type="compositionally biased region" description="Polar residues" evidence="1">
    <location>
        <begin position="1077"/>
        <end position="1093"/>
    </location>
</feature>
<dbReference type="EMBL" id="CP002500">
    <property type="protein sequence ID" value="AET39415.1"/>
    <property type="molecule type" value="Genomic_DNA"/>
</dbReference>
<evidence type="ECO:0000259" key="2">
    <source>
        <dbReference type="PROSITE" id="PS51425"/>
    </source>
</evidence>
<dbReference type="FunCoup" id="G8JTR2">
    <property type="interactions" value="268"/>
</dbReference>
<dbReference type="Pfam" id="PF21581">
    <property type="entry name" value="SCD"/>
    <property type="match status" value="1"/>
</dbReference>
<evidence type="ECO:0000256" key="1">
    <source>
        <dbReference type="SAM" id="MobiDB-lite"/>
    </source>
</evidence>
<dbReference type="InterPro" id="IPR013721">
    <property type="entry name" value="STAG"/>
</dbReference>
<feature type="region of interest" description="Disordered" evidence="1">
    <location>
        <begin position="1077"/>
        <end position="1127"/>
    </location>
</feature>
<dbReference type="InterPro" id="IPR016024">
    <property type="entry name" value="ARM-type_fold"/>
</dbReference>
<feature type="compositionally biased region" description="Acidic residues" evidence="1">
    <location>
        <begin position="1094"/>
        <end position="1105"/>
    </location>
</feature>
<dbReference type="STRING" id="931890.G8JTR2"/>
<accession>G8JTR2</accession>
<dbReference type="InterPro" id="IPR039662">
    <property type="entry name" value="Cohesin_Scc3/SA"/>
</dbReference>
<sequence length="1127" mass="130641">MPTVRRSKRIRQKLRHEGEEDGGAESQMQSREVSVVQTDEHTNLVDVQRVLSEEETDVEQDHESDEDYQDGRSRPKSQNKRPRSGESGDSKGRSKKRARTIRSTNPAKIVGIGTGTKKEQDQYLSMLQDFEPTRLFHIFSTSEDVSVEEVASDWLDQYKEHRSRALKEFVNFLLNCTGSLVQVAEHDVVNNDSSNETIGEIQMLFRDQKIHEFHLYMSKMQKKRSKYKPLYENFVEFMSKVIELANDKDMMYVEKTEEAQDGETNIVIETGPLMLDLLTWLSSMSVCKIRCLRYISTLCMYIFQDQLTDLMVNLDTQVLFKLRKQLAMEQKKKKQNKKTIHKLESTIADVEGTKTVIESNIDNIVKLCFVHRFKDVDECIRSESILHLAQWLENYPEYFFKATYLKYFGWLLSDSSHVVRLQVLKTLSQLVRFSNEKNMTDNSSLRQFFERFKQRILEIALKDIELQVRLASVQVLALINGFGYLEDSEILSITSLIFHEHQVKVSSSAKNAKFLSAVSKFFSNVEKEQQIDFLDKHRAADSMGDIQVGHIVEAGVLMRFLIKSLSVHLRAQGQQQVKTERNVHLLFQAAEFLQPYFINTIEPLCQLLTYEGSFSDFDVLNRKYTSNYGSDDEEEEEEEEGTRLLLPEDENSIIQYVTVLSGFCHGAMNLRQNQSKGGAIEVILTYLLDLFANLNLDSDVILNQLVSIFKLFRYEDWISHGQEASFRRIFEILIKNFDNSSIETDIKNPRQDAFINLLSYTQKLSLADIDGLWKNKLISIKISLAKYLKQLNLDNNDEANDKIQVLHTMYLNKLVLLGKHFRLEFDQEFLELLFTNYINKLSQVLLSLTPDTLVKVNFKALTQMVTWNLQTWYQIFEENITPSSVSRPMLESNKFIIDQLSIILITLHREDGDLSNKLQVEYSINTSLLNIIIAVKMFTLNLSDKESEWKRVIKREYPIYLDSPEAILQVFLYLEAMYANKLDISLERGDEEDVDFNDVMPPNDEMGAKDLERNLCAYVIKLKSLFKLDMLTDTHIEERIKLNANVLGTLYQSIIDETIFREQDPSKAIKKLVSNPATSVNASSQPQEQTQIQEELEPIEEFSQEETDRRQDLQEDPIEEDGHSESP</sequence>
<dbReference type="GeneID" id="11470046"/>
<evidence type="ECO:0000313" key="4">
    <source>
        <dbReference type="Proteomes" id="UP000006790"/>
    </source>
</evidence>
<dbReference type="OMA" id="FVHRFKD"/>
<name>G8JTR2_ERECY</name>
<protein>
    <recommendedName>
        <fullName evidence="2">SCD domain-containing protein</fullName>
    </recommendedName>
</protein>
<dbReference type="SUPFAM" id="SSF48371">
    <property type="entry name" value="ARM repeat"/>
    <property type="match status" value="1"/>
</dbReference>
<evidence type="ECO:0000313" key="3">
    <source>
        <dbReference type="EMBL" id="AET39415.1"/>
    </source>
</evidence>
<dbReference type="Pfam" id="PF08514">
    <property type="entry name" value="STAG"/>
    <property type="match status" value="1"/>
</dbReference>
<keyword evidence="4" id="KW-1185">Reference proteome</keyword>
<dbReference type="Gene3D" id="1.25.10.10">
    <property type="entry name" value="Leucine-rich Repeat Variant"/>
    <property type="match status" value="1"/>
</dbReference>
<dbReference type="PROSITE" id="PS51425">
    <property type="entry name" value="SCD"/>
    <property type="match status" value="1"/>
</dbReference>
<dbReference type="eggNOG" id="KOG2011">
    <property type="taxonomic scope" value="Eukaryota"/>
</dbReference>
<dbReference type="Proteomes" id="UP000006790">
    <property type="component" value="Chromosome 4"/>
</dbReference>
<dbReference type="PANTHER" id="PTHR11199:SF0">
    <property type="entry name" value="LD34181P-RELATED"/>
    <property type="match status" value="1"/>
</dbReference>
<feature type="region of interest" description="Disordered" evidence="1">
    <location>
        <begin position="1"/>
        <end position="104"/>
    </location>
</feature>
<dbReference type="GO" id="GO:0005829">
    <property type="term" value="C:cytosol"/>
    <property type="evidence" value="ECO:0007669"/>
    <property type="project" value="EnsemblFungi"/>
</dbReference>
<dbReference type="GO" id="GO:0030892">
    <property type="term" value="C:mitotic cohesin complex"/>
    <property type="evidence" value="ECO:0007669"/>
    <property type="project" value="EnsemblFungi"/>
</dbReference>
<feature type="compositionally biased region" description="Acidic residues" evidence="1">
    <location>
        <begin position="53"/>
        <end position="68"/>
    </location>
</feature>
<dbReference type="OrthoDB" id="498590at2759"/>
<dbReference type="KEGG" id="erc:Ecym_4355"/>
<gene>
    <name evidence="3" type="ordered locus">Ecym_4355</name>
</gene>